<keyword evidence="3" id="KW-1185">Reference proteome</keyword>
<proteinExistence type="predicted"/>
<feature type="transmembrane region" description="Helical" evidence="1">
    <location>
        <begin position="26"/>
        <end position="47"/>
    </location>
</feature>
<keyword evidence="1" id="KW-1133">Transmembrane helix</keyword>
<protein>
    <submittedName>
        <fullName evidence="2">Uncharacterized protein</fullName>
    </submittedName>
</protein>
<gene>
    <name evidence="2" type="ORF">HETSPECPRED_009296</name>
</gene>
<keyword evidence="1" id="KW-0472">Membrane</keyword>
<sequence>MLPLFHKVRYTPLGERSLCRRPRGVLLLKYAALAFLTLLLLVLVVYFSGVNRILSAPEREEPPPPPPEPEEGMLGFARGPRILVPEIPKEFQTVGVVFYGRRSRVEILDCYLKQNLKENGGLLDEVLFVTKTTNVEDLEWLDQLIPTSKSYKKRILPDPGINFGMTWDIFERGKMYLKIDDDVIFIDNTTVSELISTKRNHPEYLLVSANGINNPALSWVHYHLGAIRPYLPELVPLKNTSLSWRASTLPNWKDGALFNRHERFDAPYENHRWLPLGPEYTLDGTPITTTAYDKSGPGWNNWAIAAQEHYSFLENLERGELWRYHFGIWDYQYERLSINMIAIWGDDVVDNLPFPEDDEQFLTVDLPRKLGRHSVMNGHAVASHYCFNAQRVDDKGLEWTDVLARYKSYADEKVCKR</sequence>
<dbReference type="EMBL" id="CAJPDS010000076">
    <property type="protein sequence ID" value="CAF9934625.1"/>
    <property type="molecule type" value="Genomic_DNA"/>
</dbReference>
<dbReference type="OrthoDB" id="5593235at2759"/>
<organism evidence="2 3">
    <name type="scientific">Heterodermia speciosa</name>
    <dbReference type="NCBI Taxonomy" id="116794"/>
    <lineage>
        <taxon>Eukaryota</taxon>
        <taxon>Fungi</taxon>
        <taxon>Dikarya</taxon>
        <taxon>Ascomycota</taxon>
        <taxon>Pezizomycotina</taxon>
        <taxon>Lecanoromycetes</taxon>
        <taxon>OSLEUM clade</taxon>
        <taxon>Lecanoromycetidae</taxon>
        <taxon>Caliciales</taxon>
        <taxon>Physciaceae</taxon>
        <taxon>Heterodermia</taxon>
    </lineage>
</organism>
<evidence type="ECO:0000313" key="3">
    <source>
        <dbReference type="Proteomes" id="UP000664521"/>
    </source>
</evidence>
<keyword evidence="1" id="KW-0812">Transmembrane</keyword>
<comment type="caution">
    <text evidence="2">The sequence shown here is derived from an EMBL/GenBank/DDBJ whole genome shotgun (WGS) entry which is preliminary data.</text>
</comment>
<evidence type="ECO:0000313" key="2">
    <source>
        <dbReference type="EMBL" id="CAF9934625.1"/>
    </source>
</evidence>
<dbReference type="Proteomes" id="UP000664521">
    <property type="component" value="Unassembled WGS sequence"/>
</dbReference>
<dbReference type="AlphaFoldDB" id="A0A8H3IYQ2"/>
<reference evidence="2" key="1">
    <citation type="submission" date="2021-03" db="EMBL/GenBank/DDBJ databases">
        <authorList>
            <person name="Tagirdzhanova G."/>
        </authorList>
    </citation>
    <scope>NUCLEOTIDE SEQUENCE</scope>
</reference>
<accession>A0A8H3IYQ2</accession>
<name>A0A8H3IYQ2_9LECA</name>
<evidence type="ECO:0000256" key="1">
    <source>
        <dbReference type="SAM" id="Phobius"/>
    </source>
</evidence>